<evidence type="ECO:0008006" key="3">
    <source>
        <dbReference type="Google" id="ProtNLM"/>
    </source>
</evidence>
<proteinExistence type="predicted"/>
<sequence>MASRFLKFLAAWQKARKGKIAPYRGDLSVLNMIDESRQIITIDMSRRSPRIMFAGSIASKGFEMDPIGEEMRKVMSPALIDPILADFEKMRAGDTGIVGTFGYASEQKQATMHFIALPLMNHKGETNLAIVYGILSEAVASREDLFPLMAKANIYQAETFPIEPPTRQRKAS</sequence>
<dbReference type="AlphaFoldDB" id="A0AAE9XMR1"/>
<dbReference type="EMBL" id="CP116805">
    <property type="protein sequence ID" value="WCL53828.1"/>
    <property type="molecule type" value="Genomic_DNA"/>
</dbReference>
<dbReference type="RefSeq" id="WP_289503462.1">
    <property type="nucleotide sequence ID" value="NZ_CP116805.1"/>
</dbReference>
<gene>
    <name evidence="1" type="ORF">PH603_14920</name>
</gene>
<protein>
    <recommendedName>
        <fullName evidence="3">PAS domain-containing protein</fullName>
    </recommendedName>
</protein>
<dbReference type="Proteomes" id="UP001217500">
    <property type="component" value="Chromosome"/>
</dbReference>
<organism evidence="1 2">
    <name type="scientific">Gimibacter soli</name>
    <dbReference type="NCBI Taxonomy" id="3024400"/>
    <lineage>
        <taxon>Bacteria</taxon>
        <taxon>Pseudomonadati</taxon>
        <taxon>Pseudomonadota</taxon>
        <taxon>Alphaproteobacteria</taxon>
        <taxon>Kordiimonadales</taxon>
        <taxon>Temperatibacteraceae</taxon>
        <taxon>Gimibacter</taxon>
    </lineage>
</organism>
<evidence type="ECO:0000313" key="2">
    <source>
        <dbReference type="Proteomes" id="UP001217500"/>
    </source>
</evidence>
<name>A0AAE9XMR1_9PROT</name>
<reference evidence="1" key="1">
    <citation type="submission" date="2023-01" db="EMBL/GenBank/DDBJ databases">
        <title>The genome sequence of Kordiimonadaceae bacterium 6D33.</title>
        <authorList>
            <person name="Liu Y."/>
        </authorList>
    </citation>
    <scope>NUCLEOTIDE SEQUENCE</scope>
    <source>
        <strain evidence="1">6D33</strain>
    </source>
</reference>
<dbReference type="KEGG" id="gso:PH603_14920"/>
<evidence type="ECO:0000313" key="1">
    <source>
        <dbReference type="EMBL" id="WCL53828.1"/>
    </source>
</evidence>
<accession>A0AAE9XMR1</accession>
<keyword evidence="2" id="KW-1185">Reference proteome</keyword>